<dbReference type="PROSITE" id="PS51450">
    <property type="entry name" value="LRR"/>
    <property type="match status" value="2"/>
</dbReference>
<dbReference type="SUPFAM" id="SSF52058">
    <property type="entry name" value="L domain-like"/>
    <property type="match status" value="1"/>
</dbReference>
<dbReference type="EMBL" id="JASAOG010000058">
    <property type="protein sequence ID" value="KAK0056929.1"/>
    <property type="molecule type" value="Genomic_DNA"/>
</dbReference>
<dbReference type="AlphaFoldDB" id="A0AAD8FBD7"/>
<dbReference type="Gene3D" id="3.80.10.10">
    <property type="entry name" value="Ribonuclease Inhibitor"/>
    <property type="match status" value="2"/>
</dbReference>
<dbReference type="SMART" id="SM00369">
    <property type="entry name" value="LRR_TYP"/>
    <property type="match status" value="5"/>
</dbReference>
<feature type="region of interest" description="Disordered" evidence="3">
    <location>
        <begin position="14"/>
        <end position="39"/>
    </location>
</feature>
<dbReference type="GO" id="GO:0005737">
    <property type="term" value="C:cytoplasm"/>
    <property type="evidence" value="ECO:0007669"/>
    <property type="project" value="TreeGrafter"/>
</dbReference>
<dbReference type="PANTHER" id="PTHR48051">
    <property type="match status" value="1"/>
</dbReference>
<evidence type="ECO:0000256" key="2">
    <source>
        <dbReference type="ARBA" id="ARBA00022737"/>
    </source>
</evidence>
<evidence type="ECO:0000313" key="4">
    <source>
        <dbReference type="EMBL" id="KAK0056929.1"/>
    </source>
</evidence>
<keyword evidence="5" id="KW-1185">Reference proteome</keyword>
<reference evidence="4" key="2">
    <citation type="submission" date="2023-04" db="EMBL/GenBank/DDBJ databases">
        <authorList>
            <person name="Bu L."/>
            <person name="Lu L."/>
            <person name="Laidemitt M.R."/>
            <person name="Zhang S.M."/>
            <person name="Mutuku M."/>
            <person name="Mkoji G."/>
            <person name="Steinauer M."/>
            <person name="Loker E.S."/>
        </authorList>
    </citation>
    <scope>NUCLEOTIDE SEQUENCE</scope>
    <source>
        <strain evidence="4">KasaAsao</strain>
        <tissue evidence="4">Whole Snail</tissue>
    </source>
</reference>
<evidence type="ECO:0000313" key="5">
    <source>
        <dbReference type="Proteomes" id="UP001233172"/>
    </source>
</evidence>
<gene>
    <name evidence="4" type="ORF">Bpfe_013581</name>
</gene>
<evidence type="ECO:0000256" key="3">
    <source>
        <dbReference type="SAM" id="MobiDB-lite"/>
    </source>
</evidence>
<dbReference type="InterPro" id="IPR001611">
    <property type="entry name" value="Leu-rich_rpt"/>
</dbReference>
<dbReference type="FunFam" id="3.80.10.10:FF:000230">
    <property type="entry name" value="Leucine-rich repeat-containing protein 57"/>
    <property type="match status" value="1"/>
</dbReference>
<keyword evidence="2" id="KW-0677">Repeat</keyword>
<name>A0AAD8FBD7_BIOPF</name>
<organism evidence="4 5">
    <name type="scientific">Biomphalaria pfeifferi</name>
    <name type="common">Bloodfluke planorb</name>
    <name type="synonym">Freshwater snail</name>
    <dbReference type="NCBI Taxonomy" id="112525"/>
    <lineage>
        <taxon>Eukaryota</taxon>
        <taxon>Metazoa</taxon>
        <taxon>Spiralia</taxon>
        <taxon>Lophotrochozoa</taxon>
        <taxon>Mollusca</taxon>
        <taxon>Gastropoda</taxon>
        <taxon>Heterobranchia</taxon>
        <taxon>Euthyneura</taxon>
        <taxon>Panpulmonata</taxon>
        <taxon>Hygrophila</taxon>
        <taxon>Lymnaeoidea</taxon>
        <taxon>Planorbidae</taxon>
        <taxon>Biomphalaria</taxon>
    </lineage>
</organism>
<dbReference type="InterPro" id="IPR003591">
    <property type="entry name" value="Leu-rich_rpt_typical-subtyp"/>
</dbReference>
<dbReference type="Pfam" id="PF00560">
    <property type="entry name" value="LRR_1"/>
    <property type="match status" value="2"/>
</dbReference>
<dbReference type="PANTHER" id="PTHR48051:SF62">
    <property type="entry name" value="LEUCINE-RICH REPEAT-CONTAINING PROTEIN 57"/>
    <property type="match status" value="1"/>
</dbReference>
<evidence type="ECO:0000256" key="1">
    <source>
        <dbReference type="ARBA" id="ARBA00022614"/>
    </source>
</evidence>
<dbReference type="Proteomes" id="UP001233172">
    <property type="component" value="Unassembled WGS sequence"/>
</dbReference>
<dbReference type="PRINTS" id="PR00019">
    <property type="entry name" value="LEURICHRPT"/>
</dbReference>
<dbReference type="Pfam" id="PF13855">
    <property type="entry name" value="LRR_8"/>
    <property type="match status" value="1"/>
</dbReference>
<proteinExistence type="predicted"/>
<dbReference type="InterPro" id="IPR050216">
    <property type="entry name" value="LRR_domain-containing"/>
</dbReference>
<comment type="caution">
    <text evidence="4">The sequence shown here is derived from an EMBL/GenBank/DDBJ whole genome shotgun (WGS) entry which is preliminary data.</text>
</comment>
<dbReference type="InterPro" id="IPR032675">
    <property type="entry name" value="LRR_dom_sf"/>
</dbReference>
<protein>
    <submittedName>
        <fullName evidence="4">Leucine-rich repeat-containing protein 57-like isoform X1</fullName>
    </submittedName>
</protein>
<reference evidence="4" key="1">
    <citation type="journal article" date="2023" name="PLoS Negl. Trop. Dis.">
        <title>A genome sequence for Biomphalaria pfeifferi, the major vector snail for the human-infecting parasite Schistosoma mansoni.</title>
        <authorList>
            <person name="Bu L."/>
            <person name="Lu L."/>
            <person name="Laidemitt M.R."/>
            <person name="Zhang S.M."/>
            <person name="Mutuku M."/>
            <person name="Mkoji G."/>
            <person name="Steinauer M."/>
            <person name="Loker E.S."/>
        </authorList>
    </citation>
    <scope>NUCLEOTIDE SEQUENCE</scope>
    <source>
        <strain evidence="4">KasaAsao</strain>
    </source>
</reference>
<sequence>MLLCCCKTNEEQQDSDWKESPNKGHRSSSFQDSRHSSESLKRIMGNSNLKQHIETAQKTGVCQLRHMTLKEVPEELQKLSKNLRTVDLSDNKITHLPPWFTSMTTLKNFTLNNGTLVSLPEDFGKLKKLEVLCLKSNSLSSLPSSFPNLTNLKTLSLSGNHLKQLPSELLSLPQLDVVDLSQNSITKLPQDMSGLQAVELNLNQNQITKLPESIAKCPRLKVLRLEENCLEISAFTPEIMKTSKISLFAVEGNMFDMKLFHQLDGYDEYMERFTATKKKFN</sequence>
<accession>A0AAD8FBD7</accession>
<keyword evidence="1" id="KW-0433">Leucine-rich repeat</keyword>